<protein>
    <submittedName>
        <fullName evidence="1">827_t:CDS:1</fullName>
    </submittedName>
</protein>
<dbReference type="EMBL" id="CAJVPM010009885">
    <property type="protein sequence ID" value="CAG8568060.1"/>
    <property type="molecule type" value="Genomic_DNA"/>
</dbReference>
<evidence type="ECO:0000313" key="1">
    <source>
        <dbReference type="EMBL" id="CAG8568060.1"/>
    </source>
</evidence>
<keyword evidence="2" id="KW-1185">Reference proteome</keyword>
<gene>
    <name evidence="1" type="ORF">SCALOS_LOCUS5748</name>
</gene>
<feature type="non-terminal residue" evidence="1">
    <location>
        <position position="1"/>
    </location>
</feature>
<evidence type="ECO:0000313" key="2">
    <source>
        <dbReference type="Proteomes" id="UP000789860"/>
    </source>
</evidence>
<proteinExistence type="predicted"/>
<name>A0ACA9M5Y3_9GLOM</name>
<accession>A0ACA9M5Y3</accession>
<comment type="caution">
    <text evidence="1">The sequence shown here is derived from an EMBL/GenBank/DDBJ whole genome shotgun (WGS) entry which is preliminary data.</text>
</comment>
<organism evidence="1 2">
    <name type="scientific">Scutellospora calospora</name>
    <dbReference type="NCBI Taxonomy" id="85575"/>
    <lineage>
        <taxon>Eukaryota</taxon>
        <taxon>Fungi</taxon>
        <taxon>Fungi incertae sedis</taxon>
        <taxon>Mucoromycota</taxon>
        <taxon>Glomeromycotina</taxon>
        <taxon>Glomeromycetes</taxon>
        <taxon>Diversisporales</taxon>
        <taxon>Gigasporaceae</taxon>
        <taxon>Scutellospora</taxon>
    </lineage>
</organism>
<sequence length="86" mass="10195">EQYQKEFELLLSPSTFPHQQLEISDLLTVYFPNSENIPERHRALPKELEKLITTTLLKLENEDLKKKQEQLPSNENFEKLTKQNQA</sequence>
<reference evidence="1" key="1">
    <citation type="submission" date="2021-06" db="EMBL/GenBank/DDBJ databases">
        <authorList>
            <person name="Kallberg Y."/>
            <person name="Tangrot J."/>
            <person name="Rosling A."/>
        </authorList>
    </citation>
    <scope>NUCLEOTIDE SEQUENCE</scope>
    <source>
        <strain evidence="1">AU212A</strain>
    </source>
</reference>
<dbReference type="Proteomes" id="UP000789860">
    <property type="component" value="Unassembled WGS sequence"/>
</dbReference>